<evidence type="ECO:0000256" key="1">
    <source>
        <dbReference type="SAM" id="Phobius"/>
    </source>
</evidence>
<keyword evidence="1" id="KW-0812">Transmembrane</keyword>
<evidence type="ECO:0000313" key="2">
    <source>
        <dbReference type="EMBL" id="OGZ67386.1"/>
    </source>
</evidence>
<feature type="transmembrane region" description="Helical" evidence="1">
    <location>
        <begin position="12"/>
        <end position="30"/>
    </location>
</feature>
<accession>A0A1G2HXU5</accession>
<gene>
    <name evidence="2" type="ORF">A3C58_03800</name>
</gene>
<keyword evidence="1" id="KW-0472">Membrane</keyword>
<protein>
    <submittedName>
        <fullName evidence="2">Uncharacterized protein</fullName>
    </submittedName>
</protein>
<dbReference type="AlphaFoldDB" id="A0A1G2HXU5"/>
<sequence length="183" mass="20920">MKIKNKINTTALVFLLIVLLLIVFIIYPIFKYVINSSKEVSNKKSEIVSLALESKELNDFKEKYNDHSVKFSQINNLFAKSQDPIDFIKFLEKTASDYNIEAVINLAPTPKGININSLPSFIFQISTKGEFPNVLKFLEKLEKSNYLININNVSMQKQSYQVADKKALSTEVTANFLLEVMKK</sequence>
<dbReference type="Pfam" id="PF04350">
    <property type="entry name" value="PilO"/>
    <property type="match status" value="1"/>
</dbReference>
<dbReference type="Proteomes" id="UP000178380">
    <property type="component" value="Unassembled WGS sequence"/>
</dbReference>
<name>A0A1G2HXU5_9BACT</name>
<comment type="caution">
    <text evidence="2">The sequence shown here is derived from an EMBL/GenBank/DDBJ whole genome shotgun (WGS) entry which is preliminary data.</text>
</comment>
<proteinExistence type="predicted"/>
<organism evidence="2 3">
    <name type="scientific">Candidatus Staskawiczbacteria bacterium RIFCSPHIGHO2_02_FULL_34_10</name>
    <dbReference type="NCBI Taxonomy" id="1802205"/>
    <lineage>
        <taxon>Bacteria</taxon>
        <taxon>Candidatus Staskawicziibacteriota</taxon>
    </lineage>
</organism>
<keyword evidence="1" id="KW-1133">Transmembrane helix</keyword>
<dbReference type="InterPro" id="IPR014717">
    <property type="entry name" value="Transl_elong_EF1B/ribsomal_bS6"/>
</dbReference>
<reference evidence="2 3" key="1">
    <citation type="journal article" date="2016" name="Nat. Commun.">
        <title>Thousands of microbial genomes shed light on interconnected biogeochemical processes in an aquifer system.</title>
        <authorList>
            <person name="Anantharaman K."/>
            <person name="Brown C.T."/>
            <person name="Hug L.A."/>
            <person name="Sharon I."/>
            <person name="Castelle C.J."/>
            <person name="Probst A.J."/>
            <person name="Thomas B.C."/>
            <person name="Singh A."/>
            <person name="Wilkins M.J."/>
            <person name="Karaoz U."/>
            <person name="Brodie E.L."/>
            <person name="Williams K.H."/>
            <person name="Hubbard S.S."/>
            <person name="Banfield J.F."/>
        </authorList>
    </citation>
    <scope>NUCLEOTIDE SEQUENCE [LARGE SCALE GENOMIC DNA]</scope>
</reference>
<evidence type="ECO:0000313" key="3">
    <source>
        <dbReference type="Proteomes" id="UP000178380"/>
    </source>
</evidence>
<dbReference type="Gene3D" id="3.30.70.60">
    <property type="match status" value="1"/>
</dbReference>
<dbReference type="EMBL" id="MHOR01000010">
    <property type="protein sequence ID" value="OGZ67386.1"/>
    <property type="molecule type" value="Genomic_DNA"/>
</dbReference>
<dbReference type="InterPro" id="IPR007445">
    <property type="entry name" value="PilO"/>
</dbReference>
<dbReference type="STRING" id="1802205.A3C58_03800"/>